<dbReference type="EMBL" id="JACHEJ010000018">
    <property type="protein sequence ID" value="MBB6182069.1"/>
    <property type="molecule type" value="Genomic_DNA"/>
</dbReference>
<keyword evidence="1" id="KW-1133">Transmembrane helix</keyword>
<dbReference type="GO" id="GO:0009103">
    <property type="term" value="P:lipopolysaccharide biosynthetic process"/>
    <property type="evidence" value="ECO:0007669"/>
    <property type="project" value="TreeGrafter"/>
</dbReference>
<dbReference type="GO" id="GO:0016747">
    <property type="term" value="F:acyltransferase activity, transferring groups other than amino-acyl groups"/>
    <property type="evidence" value="ECO:0007669"/>
    <property type="project" value="InterPro"/>
</dbReference>
<comment type="caution">
    <text evidence="3">The sequence shown here is derived from an EMBL/GenBank/DDBJ whole genome shotgun (WGS) entry which is preliminary data.</text>
</comment>
<dbReference type="InterPro" id="IPR002656">
    <property type="entry name" value="Acyl_transf_3_dom"/>
</dbReference>
<feature type="transmembrane region" description="Helical" evidence="1">
    <location>
        <begin position="162"/>
        <end position="181"/>
    </location>
</feature>
<accession>A0A7W9Z1Y7</accession>
<dbReference type="AlphaFoldDB" id="A0A7W9Z1Y7"/>
<feature type="transmembrane region" description="Helical" evidence="1">
    <location>
        <begin position="12"/>
        <end position="31"/>
    </location>
</feature>
<feature type="transmembrane region" description="Helical" evidence="1">
    <location>
        <begin position="187"/>
        <end position="210"/>
    </location>
</feature>
<dbReference type="PANTHER" id="PTHR23028:SF53">
    <property type="entry name" value="ACYL_TRANSF_3 DOMAIN-CONTAINING PROTEIN"/>
    <property type="match status" value="1"/>
</dbReference>
<dbReference type="GO" id="GO:0016020">
    <property type="term" value="C:membrane"/>
    <property type="evidence" value="ECO:0007669"/>
    <property type="project" value="TreeGrafter"/>
</dbReference>
<feature type="transmembrane region" description="Helical" evidence="1">
    <location>
        <begin position="222"/>
        <end position="242"/>
    </location>
</feature>
<protein>
    <submittedName>
        <fullName evidence="3">Peptidoglycan/LPS O-acetylase OafA/YrhL</fullName>
    </submittedName>
</protein>
<keyword evidence="4" id="KW-1185">Reference proteome</keyword>
<evidence type="ECO:0000256" key="1">
    <source>
        <dbReference type="SAM" id="Phobius"/>
    </source>
</evidence>
<feature type="transmembrane region" description="Helical" evidence="1">
    <location>
        <begin position="295"/>
        <end position="317"/>
    </location>
</feature>
<feature type="transmembrane region" description="Helical" evidence="1">
    <location>
        <begin position="323"/>
        <end position="345"/>
    </location>
</feature>
<reference evidence="3 4" key="1">
    <citation type="submission" date="2020-08" db="EMBL/GenBank/DDBJ databases">
        <title>Genomic Encyclopedia of Type Strains, Phase IV (KMG-IV): sequencing the most valuable type-strain genomes for metagenomic binning, comparative biology and taxonomic classification.</title>
        <authorList>
            <person name="Goeker M."/>
        </authorList>
    </citation>
    <scope>NUCLEOTIDE SEQUENCE [LARGE SCALE GENOMIC DNA]</scope>
    <source>
        <strain evidence="3 4">DSM 102134</strain>
    </source>
</reference>
<name>A0A7W9Z1Y7_9HYPH</name>
<keyword evidence="1" id="KW-0472">Membrane</keyword>
<evidence type="ECO:0000259" key="2">
    <source>
        <dbReference type="Pfam" id="PF01757"/>
    </source>
</evidence>
<organism evidence="3 4">
    <name type="scientific">Pseudorhizobium flavum</name>
    <dbReference type="NCBI Taxonomy" id="1335061"/>
    <lineage>
        <taxon>Bacteria</taxon>
        <taxon>Pseudomonadati</taxon>
        <taxon>Pseudomonadota</taxon>
        <taxon>Alphaproteobacteria</taxon>
        <taxon>Hyphomicrobiales</taxon>
        <taxon>Rhizobiaceae</taxon>
        <taxon>Rhizobium/Agrobacterium group</taxon>
        <taxon>Pseudorhizobium</taxon>
    </lineage>
</organism>
<dbReference type="Proteomes" id="UP000535501">
    <property type="component" value="Unassembled WGS sequence"/>
</dbReference>
<proteinExistence type="predicted"/>
<feature type="transmembrane region" description="Helical" evidence="1">
    <location>
        <begin position="135"/>
        <end position="155"/>
    </location>
</feature>
<feature type="transmembrane region" description="Helical" evidence="1">
    <location>
        <begin position="254"/>
        <end position="275"/>
    </location>
</feature>
<feature type="transmembrane region" description="Helical" evidence="1">
    <location>
        <begin position="85"/>
        <end position="104"/>
    </location>
</feature>
<dbReference type="InterPro" id="IPR050879">
    <property type="entry name" value="Acyltransferase_3"/>
</dbReference>
<evidence type="ECO:0000313" key="3">
    <source>
        <dbReference type="EMBL" id="MBB6182069.1"/>
    </source>
</evidence>
<sequence length="362" mass="40776">MKSRNIGYIPELDHLRLLAALLVFGFHFFHFNMGTWRSYPDQPHWGLITEGHTGVSLFFVLSGFIFMTIALENDEIRYGAFLRNRILRIAPLFLVVFIVAVSIGRDRFEATDVLYLLITNIGDAPTSWHFATGPAWSISVEFAFYLVFPFLALFTKERGSGFLVKALLLLLIIKLGAYLATDNSRHMLYSTLVGRFDQFLIGMLAAIAYARRRPVLERRARLFFAVAVVLVFLGAAVQARWLSYLSPEPKQPLGIIWGSVEASLWGLAVVSYLSARLPWPNWIGNLLAKGGERSFSLYMWHAMIIYIVHELVGPAGATGGLALAFHGIFVLTLALMFASLSFAIIEKPFLDMRRRYTDQPSS</sequence>
<feature type="transmembrane region" description="Helical" evidence="1">
    <location>
        <begin position="51"/>
        <end position="73"/>
    </location>
</feature>
<dbReference type="Pfam" id="PF01757">
    <property type="entry name" value="Acyl_transf_3"/>
    <property type="match status" value="1"/>
</dbReference>
<evidence type="ECO:0000313" key="4">
    <source>
        <dbReference type="Proteomes" id="UP000535501"/>
    </source>
</evidence>
<feature type="domain" description="Acyltransferase 3" evidence="2">
    <location>
        <begin position="10"/>
        <end position="338"/>
    </location>
</feature>
<gene>
    <name evidence="3" type="ORF">HNQ75_004058</name>
</gene>
<dbReference type="RefSeq" id="WP_077549167.1">
    <property type="nucleotide sequence ID" value="NZ_JACHEJ010000018.1"/>
</dbReference>
<dbReference type="PANTHER" id="PTHR23028">
    <property type="entry name" value="ACETYLTRANSFERASE"/>
    <property type="match status" value="1"/>
</dbReference>
<keyword evidence="1" id="KW-0812">Transmembrane</keyword>